<evidence type="ECO:0000313" key="2">
    <source>
        <dbReference type="Proteomes" id="UP001516472"/>
    </source>
</evidence>
<dbReference type="RefSeq" id="WP_193428167.1">
    <property type="nucleotide sequence ID" value="NZ_CBCSIP010000037.1"/>
</dbReference>
<dbReference type="PROSITE" id="PS51257">
    <property type="entry name" value="PROKAR_LIPOPROTEIN"/>
    <property type="match status" value="1"/>
</dbReference>
<evidence type="ECO:0000313" key="1">
    <source>
        <dbReference type="EMBL" id="MBE4750802.1"/>
    </source>
</evidence>
<evidence type="ECO:0008006" key="3">
    <source>
        <dbReference type="Google" id="ProtNLM"/>
    </source>
</evidence>
<name>A0ABR9PSM7_9BACT</name>
<gene>
    <name evidence="1" type="ORF">G4177_21770</name>
</gene>
<proteinExistence type="predicted"/>
<dbReference type="EMBL" id="JAAIYO010000006">
    <property type="protein sequence ID" value="MBE4750802.1"/>
    <property type="molecule type" value="Genomic_DNA"/>
</dbReference>
<sequence length="355" mass="36594">MRLGVIVVMAVVLVGCPSRDVDDDADDGGDVIADAGVDAGVDAGLDAGIDVIVDGGLDAGMCTRDVDCSPGQQCDNATGQCMPPEEPDLLCTTSADCLATELCHPTAKVCVQTCVSGADCPDSAKSCGELSPTDSRRVCKCSTDVLCNEGLSTFERVCSVADAVCTPKCTADEACGVGQRCDTATGHCQAWGGTGAPCSGEGQSNCDYGTHFCSSNVCTPLWEPSCANYTNFPNKELLGTTGPILHGARQVSTSTDVAVCGAATPKRVDVALSAYSSWGFPASRSALSGFFGVRVDGAARNGLDFIFPGNNYTVLGADQKRVEIIVSFCAQPASTTISGGFYFTTGNFLCFQANF</sequence>
<accession>A0ABR9PSM7</accession>
<keyword evidence="2" id="KW-1185">Reference proteome</keyword>
<comment type="caution">
    <text evidence="1">The sequence shown here is derived from an EMBL/GenBank/DDBJ whole genome shotgun (WGS) entry which is preliminary data.</text>
</comment>
<organism evidence="1 2">
    <name type="scientific">Corallococcus soli</name>
    <dbReference type="NCBI Taxonomy" id="2710757"/>
    <lineage>
        <taxon>Bacteria</taxon>
        <taxon>Pseudomonadati</taxon>
        <taxon>Myxococcota</taxon>
        <taxon>Myxococcia</taxon>
        <taxon>Myxococcales</taxon>
        <taxon>Cystobacterineae</taxon>
        <taxon>Myxococcaceae</taxon>
        <taxon>Corallococcus</taxon>
    </lineage>
</organism>
<protein>
    <recommendedName>
        <fullName evidence="3">Tryptophan synthase alpha chain</fullName>
    </recommendedName>
</protein>
<reference evidence="1 2" key="1">
    <citation type="submission" date="2020-02" db="EMBL/GenBank/DDBJ databases">
        <authorList>
            <person name="Babadi Z.K."/>
            <person name="Risdian C."/>
            <person name="Ebrahimipour G.H."/>
            <person name="Wink J."/>
        </authorList>
    </citation>
    <scope>NUCLEOTIDE SEQUENCE [LARGE SCALE GENOMIC DNA]</scope>
    <source>
        <strain evidence="1 2">ZKHCc1 1396</strain>
    </source>
</reference>
<dbReference type="Proteomes" id="UP001516472">
    <property type="component" value="Unassembled WGS sequence"/>
</dbReference>